<feature type="chain" id="PRO_5046456662" evidence="1">
    <location>
        <begin position="42"/>
        <end position="105"/>
    </location>
</feature>
<evidence type="ECO:0000313" key="3">
    <source>
        <dbReference type="Proteomes" id="UP001497444"/>
    </source>
</evidence>
<name>A0ABP0X293_9BRYO</name>
<keyword evidence="3" id="KW-1185">Reference proteome</keyword>
<feature type="signal peptide" evidence="1">
    <location>
        <begin position="1"/>
        <end position="41"/>
    </location>
</feature>
<evidence type="ECO:0000313" key="2">
    <source>
        <dbReference type="EMBL" id="CAK9272699.1"/>
    </source>
</evidence>
<organism evidence="2 3">
    <name type="scientific">Sphagnum jensenii</name>
    <dbReference type="NCBI Taxonomy" id="128206"/>
    <lineage>
        <taxon>Eukaryota</taxon>
        <taxon>Viridiplantae</taxon>
        <taxon>Streptophyta</taxon>
        <taxon>Embryophyta</taxon>
        <taxon>Bryophyta</taxon>
        <taxon>Sphagnophytina</taxon>
        <taxon>Sphagnopsida</taxon>
        <taxon>Sphagnales</taxon>
        <taxon>Sphagnaceae</taxon>
        <taxon>Sphagnum</taxon>
    </lineage>
</organism>
<reference evidence="2" key="1">
    <citation type="submission" date="2024-02" db="EMBL/GenBank/DDBJ databases">
        <authorList>
            <consortium name="ELIXIR-Norway"/>
            <consortium name="Elixir Norway"/>
        </authorList>
    </citation>
    <scope>NUCLEOTIDE SEQUENCE</scope>
</reference>
<dbReference type="Proteomes" id="UP001497444">
    <property type="component" value="Chromosome 5"/>
</dbReference>
<evidence type="ECO:0000256" key="1">
    <source>
        <dbReference type="SAM" id="SignalP"/>
    </source>
</evidence>
<gene>
    <name evidence="2" type="ORF">CSSPJE1EN1_LOCUS18177</name>
</gene>
<accession>A0ABP0X293</accession>
<sequence>MAVMVMGGRMRGGRGATSCKLVIVITLLAILELHNMVGVAGTQMPRGRLLQNCFKNQNEISKCLQAARRQRRALPFPWPPYPILSPPTPAAGPMSEAPVAESPPL</sequence>
<keyword evidence="1" id="KW-0732">Signal</keyword>
<dbReference type="EMBL" id="OZ020100">
    <property type="protein sequence ID" value="CAK9272699.1"/>
    <property type="molecule type" value="Genomic_DNA"/>
</dbReference>
<proteinExistence type="predicted"/>
<protein>
    <submittedName>
        <fullName evidence="2">Uncharacterized protein</fullName>
    </submittedName>
</protein>